<dbReference type="EMBL" id="KN433938">
    <property type="protein sequence ID" value="KHG25818.1"/>
    <property type="molecule type" value="Genomic_DNA"/>
</dbReference>
<sequence length="25" mass="2801">MVNGIPIEIFEKFSGTVIRHENGNV</sequence>
<proteinExistence type="predicted"/>
<protein>
    <submittedName>
        <fullName evidence="1">Uncharacterized protein</fullName>
    </submittedName>
</protein>
<accession>A0A0B0PH86</accession>
<dbReference type="Proteomes" id="UP000032142">
    <property type="component" value="Unassembled WGS sequence"/>
</dbReference>
<name>A0A0B0PH86_GOSAR</name>
<gene>
    <name evidence="1" type="ORF">F383_00438</name>
</gene>
<reference evidence="2" key="1">
    <citation type="submission" date="2014-09" db="EMBL/GenBank/DDBJ databases">
        <authorList>
            <person name="Mudge J."/>
            <person name="Ramaraj T."/>
            <person name="Lindquist I.E."/>
            <person name="Bharti A.K."/>
            <person name="Sundararajan A."/>
            <person name="Cameron C.T."/>
            <person name="Woodward J.E."/>
            <person name="May G.D."/>
            <person name="Brubaker C."/>
            <person name="Broadhvest J."/>
            <person name="Wilkins T.A."/>
        </authorList>
    </citation>
    <scope>NUCLEOTIDE SEQUENCE</scope>
    <source>
        <strain evidence="2">cv. AKA8401</strain>
    </source>
</reference>
<evidence type="ECO:0000313" key="1">
    <source>
        <dbReference type="EMBL" id="KHG25818.1"/>
    </source>
</evidence>
<organism evidence="1 2">
    <name type="scientific">Gossypium arboreum</name>
    <name type="common">Tree cotton</name>
    <name type="synonym">Gossypium nanking</name>
    <dbReference type="NCBI Taxonomy" id="29729"/>
    <lineage>
        <taxon>Eukaryota</taxon>
        <taxon>Viridiplantae</taxon>
        <taxon>Streptophyta</taxon>
        <taxon>Embryophyta</taxon>
        <taxon>Tracheophyta</taxon>
        <taxon>Spermatophyta</taxon>
        <taxon>Magnoliopsida</taxon>
        <taxon>eudicotyledons</taxon>
        <taxon>Gunneridae</taxon>
        <taxon>Pentapetalae</taxon>
        <taxon>rosids</taxon>
        <taxon>malvids</taxon>
        <taxon>Malvales</taxon>
        <taxon>Malvaceae</taxon>
        <taxon>Malvoideae</taxon>
        <taxon>Gossypium</taxon>
    </lineage>
</organism>
<dbReference type="AlphaFoldDB" id="A0A0B0PH86"/>
<evidence type="ECO:0000313" key="2">
    <source>
        <dbReference type="Proteomes" id="UP000032142"/>
    </source>
</evidence>
<keyword evidence="2" id="KW-1185">Reference proteome</keyword>